<proteinExistence type="predicted"/>
<dbReference type="OrthoDB" id="3796275at2759"/>
<sequence length="369" mass="42973">QPLPDLRYGNKKFRTISKTTQKLWFLSNLSQWNIEMQARKYSESINWTDDIQGYEFDKERLECGDEHSVVARFNQNLCHASTPSLHGYVQEGLRFGDFKCASSDAGFNKVPDIVLITKEHNMRLVGEAKTPWMHNIEEQQEKIASFRNFIAGQIANYMHKTKCKYGWLTTYNQTMFFRQVPHPKKKGTWVLCHSPVINHDAKYDEVDQEKSNDPTQYRRRVTLTECFLYIAKKACEDGEAINPMHGLRWVGTDSSKVNQLDDGYISIDEEEDTSPSPIMTRSSTRRLGANPSINSLQADTERLDLKGQSHPYSTLEWKRGSITIYFQDSEHKWYYTAKGKQVYIELHQDPDEGDFFVSGKYRYRVKKSQ</sequence>
<name>A0A319ECT8_ASPSB</name>
<accession>A0A319ECT8</accession>
<dbReference type="Proteomes" id="UP000248423">
    <property type="component" value="Unassembled WGS sequence"/>
</dbReference>
<feature type="non-terminal residue" evidence="2">
    <location>
        <position position="1"/>
    </location>
</feature>
<organism evidence="2 3">
    <name type="scientific">Aspergillus sclerotiicarbonarius (strain CBS 121057 / IBT 28362)</name>
    <dbReference type="NCBI Taxonomy" id="1448318"/>
    <lineage>
        <taxon>Eukaryota</taxon>
        <taxon>Fungi</taxon>
        <taxon>Dikarya</taxon>
        <taxon>Ascomycota</taxon>
        <taxon>Pezizomycotina</taxon>
        <taxon>Eurotiomycetes</taxon>
        <taxon>Eurotiomycetidae</taxon>
        <taxon>Eurotiales</taxon>
        <taxon>Aspergillaceae</taxon>
        <taxon>Aspergillus</taxon>
        <taxon>Aspergillus subgen. Circumdati</taxon>
    </lineage>
</organism>
<keyword evidence="3" id="KW-1185">Reference proteome</keyword>
<feature type="region of interest" description="Disordered" evidence="1">
    <location>
        <begin position="268"/>
        <end position="291"/>
    </location>
</feature>
<evidence type="ECO:0000313" key="3">
    <source>
        <dbReference type="Proteomes" id="UP000248423"/>
    </source>
</evidence>
<reference evidence="2 3" key="1">
    <citation type="submission" date="2018-02" db="EMBL/GenBank/DDBJ databases">
        <title>The genomes of Aspergillus section Nigri reveals drivers in fungal speciation.</title>
        <authorList>
            <consortium name="DOE Joint Genome Institute"/>
            <person name="Vesth T.C."/>
            <person name="Nybo J."/>
            <person name="Theobald S."/>
            <person name="Brandl J."/>
            <person name="Frisvad J.C."/>
            <person name="Nielsen K.F."/>
            <person name="Lyhne E.K."/>
            <person name="Kogle M.E."/>
            <person name="Kuo A."/>
            <person name="Riley R."/>
            <person name="Clum A."/>
            <person name="Nolan M."/>
            <person name="Lipzen A."/>
            <person name="Salamov A."/>
            <person name="Henrissat B."/>
            <person name="Wiebenga A."/>
            <person name="De vries R.P."/>
            <person name="Grigoriev I.V."/>
            <person name="Mortensen U.H."/>
            <person name="Andersen M.R."/>
            <person name="Baker S.E."/>
        </authorList>
    </citation>
    <scope>NUCLEOTIDE SEQUENCE [LARGE SCALE GENOMIC DNA]</scope>
    <source>
        <strain evidence="2 3">CBS 121057</strain>
    </source>
</reference>
<evidence type="ECO:0000256" key="1">
    <source>
        <dbReference type="SAM" id="MobiDB-lite"/>
    </source>
</evidence>
<protein>
    <submittedName>
        <fullName evidence="2">Uncharacterized protein</fullName>
    </submittedName>
</protein>
<dbReference type="AlphaFoldDB" id="A0A319ECT8"/>
<evidence type="ECO:0000313" key="2">
    <source>
        <dbReference type="EMBL" id="PYI07451.1"/>
    </source>
</evidence>
<dbReference type="VEuPathDB" id="FungiDB:BO78DRAFT_312825"/>
<gene>
    <name evidence="2" type="ORF">BO78DRAFT_312825</name>
</gene>
<dbReference type="EMBL" id="KZ826341">
    <property type="protein sequence ID" value="PYI07451.1"/>
    <property type="molecule type" value="Genomic_DNA"/>
</dbReference>